<dbReference type="PANTHER" id="PTHR13710:SF84">
    <property type="entry name" value="ATP-DEPENDENT DNA HELICASE RECS-RELATED"/>
    <property type="match status" value="1"/>
</dbReference>
<dbReference type="AlphaFoldDB" id="A0A0D4CKS9"/>
<evidence type="ECO:0000256" key="1">
    <source>
        <dbReference type="ARBA" id="ARBA00022741"/>
    </source>
</evidence>
<dbReference type="GO" id="GO:0009378">
    <property type="term" value="F:four-way junction helicase activity"/>
    <property type="evidence" value="ECO:0007669"/>
    <property type="project" value="TreeGrafter"/>
</dbReference>
<sequence length="482" mass="54925">MDEQRLYQTLKQQFGFDEFRPGQKETIQAVLNQNDVLAVLPTGAGKTLLYQLPAYLMPGSVLIVSPLISLMQDQVDRLRQHGERQVVMLNATLTGRSRQQVLNRLAAYRFIFASPEILAQPSIKHALRKCRISLLVIDEAHCISQWGPDFRPEYLLLKEVKNDLRRPPILLLTATATPRVQNDILQKMGLDEKNVKRVIRSVNRPNIFLAVDQVENDQQKRQRLVKWLHELGGGGIIYFSSRKLANELADWLGEMTGLEVAVYHAGISAIDRFRIQQQFMQGQLQAVCATSAFGMGIDKDDIRYVIHYHLPGSLESYVQEIGRAGRNQKPALALLMYSPGDEQIQRQLSQIELPSQAVVEKVQQKKLPGNALGPQAELIEFYLSHGWDYARLTAMLKKRGHLVNQQLAAMLSYVSEKKCRRANIMRYFGELPVDCPNCCDCHQNDWRLSDLKLPDAVDPVVNDQLDWQKRLQFLFAKESKTG</sequence>
<dbReference type="Proteomes" id="UP000003645">
    <property type="component" value="Chromosome"/>
</dbReference>
<dbReference type="InterPro" id="IPR002464">
    <property type="entry name" value="DNA/RNA_helicase_DEAH_CS"/>
</dbReference>
<protein>
    <recommendedName>
        <fullName evidence="6">ATP-dependent DNA helicase RecQ</fullName>
    </recommendedName>
    <alternativeName>
        <fullName evidence="7">DNA 3'-5' helicase RecQ</fullName>
    </alternativeName>
</protein>
<dbReference type="GO" id="GO:0016787">
    <property type="term" value="F:hydrolase activity"/>
    <property type="evidence" value="ECO:0007669"/>
    <property type="project" value="UniProtKB-KW"/>
</dbReference>
<evidence type="ECO:0000313" key="11">
    <source>
        <dbReference type="Proteomes" id="UP000003645"/>
    </source>
</evidence>
<dbReference type="PROSITE" id="PS51192">
    <property type="entry name" value="HELICASE_ATP_BIND_1"/>
    <property type="match status" value="1"/>
</dbReference>
<dbReference type="GO" id="GO:0043138">
    <property type="term" value="F:3'-5' DNA helicase activity"/>
    <property type="evidence" value="ECO:0007669"/>
    <property type="project" value="TreeGrafter"/>
</dbReference>
<dbReference type="InterPro" id="IPR004589">
    <property type="entry name" value="DNA_helicase_ATP-dep_RecQ"/>
</dbReference>
<keyword evidence="4" id="KW-0067">ATP-binding</keyword>
<dbReference type="KEGG" id="lmu:LBLM1_06665"/>
<keyword evidence="5" id="KW-0238">DNA-binding</keyword>
<dbReference type="PANTHER" id="PTHR13710">
    <property type="entry name" value="DNA HELICASE RECQ FAMILY MEMBER"/>
    <property type="match status" value="1"/>
</dbReference>
<dbReference type="STRING" id="1130798.LBLM1_06665"/>
<evidence type="ECO:0000256" key="3">
    <source>
        <dbReference type="ARBA" id="ARBA00022806"/>
    </source>
</evidence>
<dbReference type="GO" id="GO:0030894">
    <property type="term" value="C:replisome"/>
    <property type="evidence" value="ECO:0007669"/>
    <property type="project" value="TreeGrafter"/>
</dbReference>
<dbReference type="PROSITE" id="PS51194">
    <property type="entry name" value="HELICASE_CTER"/>
    <property type="match status" value="1"/>
</dbReference>
<dbReference type="Pfam" id="PF16124">
    <property type="entry name" value="RecQ_Zn_bind"/>
    <property type="match status" value="1"/>
</dbReference>
<dbReference type="SMART" id="SM00490">
    <property type="entry name" value="HELICc"/>
    <property type="match status" value="1"/>
</dbReference>
<feature type="domain" description="Helicase ATP-binding" evidence="8">
    <location>
        <begin position="27"/>
        <end position="194"/>
    </location>
</feature>
<gene>
    <name evidence="10" type="ORF">LBLM1_06665</name>
</gene>
<keyword evidence="2" id="KW-0378">Hydrolase</keyword>
<dbReference type="NCBIfam" id="TIGR00614">
    <property type="entry name" value="recQ_fam"/>
    <property type="match status" value="1"/>
</dbReference>
<accession>A0A0D4CKS9</accession>
<evidence type="ECO:0000256" key="4">
    <source>
        <dbReference type="ARBA" id="ARBA00022840"/>
    </source>
</evidence>
<dbReference type="InterPro" id="IPR027417">
    <property type="entry name" value="P-loop_NTPase"/>
</dbReference>
<evidence type="ECO:0000256" key="7">
    <source>
        <dbReference type="ARBA" id="ARBA00044550"/>
    </source>
</evidence>
<dbReference type="InterPro" id="IPR014001">
    <property type="entry name" value="Helicase_ATP-bd"/>
</dbReference>
<feature type="domain" description="Helicase C-terminal" evidence="9">
    <location>
        <begin position="223"/>
        <end position="373"/>
    </location>
</feature>
<dbReference type="GO" id="GO:0003677">
    <property type="term" value="F:DNA binding"/>
    <property type="evidence" value="ECO:0007669"/>
    <property type="project" value="UniProtKB-KW"/>
</dbReference>
<dbReference type="EMBL" id="CP011013">
    <property type="protein sequence ID" value="AJT50723.1"/>
    <property type="molecule type" value="Genomic_DNA"/>
</dbReference>
<dbReference type="InterPro" id="IPR032284">
    <property type="entry name" value="RecQ_Zn-bd"/>
</dbReference>
<evidence type="ECO:0000256" key="5">
    <source>
        <dbReference type="ARBA" id="ARBA00023125"/>
    </source>
</evidence>
<dbReference type="HOGENOM" id="CLU_001103_9_7_9"/>
<dbReference type="SMART" id="SM00487">
    <property type="entry name" value="DEXDc"/>
    <property type="match status" value="1"/>
</dbReference>
<proteinExistence type="predicted"/>
<evidence type="ECO:0000256" key="6">
    <source>
        <dbReference type="ARBA" id="ARBA00044535"/>
    </source>
</evidence>
<dbReference type="GO" id="GO:0006310">
    <property type="term" value="P:DNA recombination"/>
    <property type="evidence" value="ECO:0007669"/>
    <property type="project" value="InterPro"/>
</dbReference>
<dbReference type="GO" id="GO:0043590">
    <property type="term" value="C:bacterial nucleoid"/>
    <property type="evidence" value="ECO:0007669"/>
    <property type="project" value="TreeGrafter"/>
</dbReference>
<dbReference type="Gene3D" id="3.40.50.300">
    <property type="entry name" value="P-loop containing nucleotide triphosphate hydrolases"/>
    <property type="match status" value="2"/>
</dbReference>
<evidence type="ECO:0000259" key="9">
    <source>
        <dbReference type="PROSITE" id="PS51194"/>
    </source>
</evidence>
<keyword evidence="3 10" id="KW-0347">Helicase</keyword>
<dbReference type="OrthoDB" id="9763310at2"/>
<evidence type="ECO:0000256" key="2">
    <source>
        <dbReference type="ARBA" id="ARBA00022801"/>
    </source>
</evidence>
<evidence type="ECO:0000313" key="10">
    <source>
        <dbReference type="EMBL" id="AJT50723.1"/>
    </source>
</evidence>
<dbReference type="Pfam" id="PF00270">
    <property type="entry name" value="DEAD"/>
    <property type="match status" value="1"/>
</dbReference>
<name>A0A0D4CKS9_LIMMU</name>
<evidence type="ECO:0000259" key="8">
    <source>
        <dbReference type="PROSITE" id="PS51192"/>
    </source>
</evidence>
<dbReference type="PROSITE" id="PS00690">
    <property type="entry name" value="DEAH_ATP_HELICASE"/>
    <property type="match status" value="1"/>
</dbReference>
<organism evidence="10 11">
    <name type="scientific">Limosilactobacillus mucosae LM1</name>
    <dbReference type="NCBI Taxonomy" id="1130798"/>
    <lineage>
        <taxon>Bacteria</taxon>
        <taxon>Bacillati</taxon>
        <taxon>Bacillota</taxon>
        <taxon>Bacilli</taxon>
        <taxon>Lactobacillales</taxon>
        <taxon>Lactobacillaceae</taxon>
        <taxon>Limosilactobacillus</taxon>
    </lineage>
</organism>
<keyword evidence="1" id="KW-0547">Nucleotide-binding</keyword>
<reference evidence="10 11" key="1">
    <citation type="journal article" date="2012" name="J. Bacteriol.">
        <title>Genome sequence of Lactobacillus mucosae LM1, isolated from piglet feces.</title>
        <authorList>
            <person name="Lee J.H."/>
            <person name="Valeriano V.D."/>
            <person name="Shin Y.R."/>
            <person name="Chae J.P."/>
            <person name="Kim G.B."/>
            <person name="Ham J.S."/>
            <person name="Chun J."/>
            <person name="Kang D.K."/>
        </authorList>
    </citation>
    <scope>NUCLEOTIDE SEQUENCE [LARGE SCALE GENOMIC DNA]</scope>
    <source>
        <strain evidence="10 11">LM1</strain>
    </source>
</reference>
<dbReference type="GO" id="GO:0005524">
    <property type="term" value="F:ATP binding"/>
    <property type="evidence" value="ECO:0007669"/>
    <property type="project" value="UniProtKB-KW"/>
</dbReference>
<dbReference type="SUPFAM" id="SSF52540">
    <property type="entry name" value="P-loop containing nucleoside triphosphate hydrolases"/>
    <property type="match status" value="1"/>
</dbReference>
<keyword evidence="11" id="KW-1185">Reference proteome</keyword>
<dbReference type="GO" id="GO:0005737">
    <property type="term" value="C:cytoplasm"/>
    <property type="evidence" value="ECO:0007669"/>
    <property type="project" value="TreeGrafter"/>
</dbReference>
<dbReference type="InterPro" id="IPR001650">
    <property type="entry name" value="Helicase_C-like"/>
</dbReference>
<dbReference type="GO" id="GO:0006281">
    <property type="term" value="P:DNA repair"/>
    <property type="evidence" value="ECO:0007669"/>
    <property type="project" value="TreeGrafter"/>
</dbReference>
<dbReference type="InterPro" id="IPR011545">
    <property type="entry name" value="DEAD/DEAH_box_helicase_dom"/>
</dbReference>
<dbReference type="Pfam" id="PF00271">
    <property type="entry name" value="Helicase_C"/>
    <property type="match status" value="1"/>
</dbReference>
<dbReference type="CDD" id="cd17920">
    <property type="entry name" value="DEXHc_RecQ"/>
    <property type="match status" value="1"/>
</dbReference>